<dbReference type="InterPro" id="IPR027417">
    <property type="entry name" value="P-loop_NTPase"/>
</dbReference>
<evidence type="ECO:0000256" key="3">
    <source>
        <dbReference type="SAM" id="MobiDB-lite"/>
    </source>
</evidence>
<dbReference type="SUPFAM" id="SSF52540">
    <property type="entry name" value="P-loop containing nucleoside triphosphate hydrolases"/>
    <property type="match status" value="1"/>
</dbReference>
<feature type="compositionally biased region" description="Basic and acidic residues" evidence="3">
    <location>
        <begin position="155"/>
        <end position="165"/>
    </location>
</feature>
<feature type="compositionally biased region" description="Polar residues" evidence="3">
    <location>
        <begin position="108"/>
        <end position="118"/>
    </location>
</feature>
<evidence type="ECO:0000259" key="4">
    <source>
        <dbReference type="Pfam" id="PF00005"/>
    </source>
</evidence>
<evidence type="ECO:0000256" key="1">
    <source>
        <dbReference type="ARBA" id="ARBA00005417"/>
    </source>
</evidence>
<dbReference type="GO" id="GO:0005524">
    <property type="term" value="F:ATP binding"/>
    <property type="evidence" value="ECO:0007669"/>
    <property type="project" value="UniProtKB-KW"/>
</dbReference>
<accession>A0A7J5UI92</accession>
<comment type="similarity">
    <text evidence="1">Belongs to the ABC transporter superfamily.</text>
</comment>
<feature type="region of interest" description="Disordered" evidence="3">
    <location>
        <begin position="84"/>
        <end position="124"/>
    </location>
</feature>
<keyword evidence="5" id="KW-0067">ATP-binding</keyword>
<dbReference type="GO" id="GO:0016887">
    <property type="term" value="F:ATP hydrolysis activity"/>
    <property type="evidence" value="ECO:0007669"/>
    <property type="project" value="InterPro"/>
</dbReference>
<dbReference type="Gene3D" id="3.40.50.300">
    <property type="entry name" value="P-loop containing nucleotide triphosphate hydrolases"/>
    <property type="match status" value="1"/>
</dbReference>
<dbReference type="Proteomes" id="UP000451860">
    <property type="component" value="Unassembled WGS sequence"/>
</dbReference>
<dbReference type="InterPro" id="IPR003439">
    <property type="entry name" value="ABC_transporter-like_ATP-bd"/>
</dbReference>
<sequence length="165" mass="17670">MSLAKIRNAIDEGQVRDAMALVGLDPDLPQKARHYSLGMKQRLGLAQAIMEDQPGMVLDEPFNALDEETVTEMRQLLRSLVDDGKPLVMTSHPKTTSTSSATAPTASGVDTSRPSANSRAAGRPAALTCDAWHLSVDWPPHSLGSGRAAGGDLPRFTDRPVPDSR</sequence>
<proteinExistence type="inferred from homology"/>
<dbReference type="Pfam" id="PF00005">
    <property type="entry name" value="ABC_tran"/>
    <property type="match status" value="1"/>
</dbReference>
<keyword evidence="5" id="KW-0547">Nucleotide-binding</keyword>
<protein>
    <submittedName>
        <fullName evidence="5">ATP-binding cassette domain-containing protein</fullName>
    </submittedName>
</protein>
<name>A0A7J5UI92_9MICO</name>
<dbReference type="EMBL" id="WHJE01000291">
    <property type="protein sequence ID" value="KAE8762081.1"/>
    <property type="molecule type" value="Genomic_DNA"/>
</dbReference>
<evidence type="ECO:0000313" key="6">
    <source>
        <dbReference type="Proteomes" id="UP000451860"/>
    </source>
</evidence>
<dbReference type="RefSeq" id="WP_152204891.1">
    <property type="nucleotide sequence ID" value="NZ_VUKF01000107.1"/>
</dbReference>
<feature type="region of interest" description="Disordered" evidence="3">
    <location>
        <begin position="140"/>
        <end position="165"/>
    </location>
</feature>
<gene>
    <name evidence="5" type="ORF">GB883_21205</name>
</gene>
<evidence type="ECO:0000313" key="5">
    <source>
        <dbReference type="EMBL" id="KAE8762081.1"/>
    </source>
</evidence>
<feature type="compositionally biased region" description="Low complexity" evidence="3">
    <location>
        <begin position="90"/>
        <end position="107"/>
    </location>
</feature>
<evidence type="ECO:0000256" key="2">
    <source>
        <dbReference type="ARBA" id="ARBA00022448"/>
    </source>
</evidence>
<dbReference type="AlphaFoldDB" id="A0A7J5UI92"/>
<dbReference type="OrthoDB" id="5116176at2"/>
<feature type="domain" description="ABC transporter" evidence="4">
    <location>
        <begin position="10"/>
        <end position="63"/>
    </location>
</feature>
<dbReference type="PANTHER" id="PTHR43335">
    <property type="entry name" value="ABC TRANSPORTER, ATP-BINDING PROTEIN"/>
    <property type="match status" value="1"/>
</dbReference>
<keyword evidence="6" id="KW-1185">Reference proteome</keyword>
<reference evidence="5 6" key="1">
    <citation type="submission" date="2019-10" db="EMBL/GenBank/DDBJ databases">
        <title>Georgenia wutianyii sp. nov. and Georgenia yuyongxinii sp. nov. isolated from plateau pika (Ochotona curzoniae) in the Qinghai-Tibet plateau of China.</title>
        <authorList>
            <person name="Tian Z."/>
        </authorList>
    </citation>
    <scope>NUCLEOTIDE SEQUENCE [LARGE SCALE GENOMIC DNA]</scope>
    <source>
        <strain evidence="5 6">DSM 21501</strain>
    </source>
</reference>
<dbReference type="PANTHER" id="PTHR43335:SF4">
    <property type="entry name" value="ABC TRANSPORTER, ATP-BINDING PROTEIN"/>
    <property type="match status" value="1"/>
</dbReference>
<keyword evidence="2" id="KW-0813">Transport</keyword>
<organism evidence="5 6">
    <name type="scientific">Georgenia thermotolerans</name>
    <dbReference type="NCBI Taxonomy" id="527326"/>
    <lineage>
        <taxon>Bacteria</taxon>
        <taxon>Bacillati</taxon>
        <taxon>Actinomycetota</taxon>
        <taxon>Actinomycetes</taxon>
        <taxon>Micrococcales</taxon>
        <taxon>Bogoriellaceae</taxon>
        <taxon>Georgenia</taxon>
    </lineage>
</organism>
<comment type="caution">
    <text evidence="5">The sequence shown here is derived from an EMBL/GenBank/DDBJ whole genome shotgun (WGS) entry which is preliminary data.</text>
</comment>